<name>A0AAW0J8U3_MYOGA</name>
<evidence type="ECO:0000313" key="2">
    <source>
        <dbReference type="Proteomes" id="UP001488838"/>
    </source>
</evidence>
<evidence type="ECO:0000313" key="1">
    <source>
        <dbReference type="EMBL" id="KAK7823045.1"/>
    </source>
</evidence>
<proteinExistence type="predicted"/>
<comment type="caution">
    <text evidence="1">The sequence shown here is derived from an EMBL/GenBank/DDBJ whole genome shotgun (WGS) entry which is preliminary data.</text>
</comment>
<gene>
    <name evidence="1" type="ORF">U0070_025862</name>
</gene>
<sequence length="62" mass="7312">MTHSMHLTQARRPIDFTCQIGSYLNDTMHHVRVLSTQHSIHGDYSFRCFKMIQNTNDNLFSK</sequence>
<protein>
    <submittedName>
        <fullName evidence="1">Uncharacterized protein</fullName>
    </submittedName>
</protein>
<dbReference type="AlphaFoldDB" id="A0AAW0J8U3"/>
<reference evidence="1 2" key="1">
    <citation type="journal article" date="2023" name="bioRxiv">
        <title>Conserved and derived expression patterns and positive selection on dental genes reveal complex evolutionary context of ever-growing rodent molars.</title>
        <authorList>
            <person name="Calamari Z.T."/>
            <person name="Song A."/>
            <person name="Cohen E."/>
            <person name="Akter M."/>
            <person name="Roy R.D."/>
            <person name="Hallikas O."/>
            <person name="Christensen M.M."/>
            <person name="Li P."/>
            <person name="Marangoni P."/>
            <person name="Jernvall J."/>
            <person name="Klein O.D."/>
        </authorList>
    </citation>
    <scope>NUCLEOTIDE SEQUENCE [LARGE SCALE GENOMIC DNA]</scope>
    <source>
        <strain evidence="1">V071</strain>
    </source>
</reference>
<accession>A0AAW0J8U3</accession>
<keyword evidence="2" id="KW-1185">Reference proteome</keyword>
<dbReference type="Proteomes" id="UP001488838">
    <property type="component" value="Unassembled WGS sequence"/>
</dbReference>
<organism evidence="1 2">
    <name type="scientific">Myodes glareolus</name>
    <name type="common">Bank vole</name>
    <name type="synonym">Clethrionomys glareolus</name>
    <dbReference type="NCBI Taxonomy" id="447135"/>
    <lineage>
        <taxon>Eukaryota</taxon>
        <taxon>Metazoa</taxon>
        <taxon>Chordata</taxon>
        <taxon>Craniata</taxon>
        <taxon>Vertebrata</taxon>
        <taxon>Euteleostomi</taxon>
        <taxon>Mammalia</taxon>
        <taxon>Eutheria</taxon>
        <taxon>Euarchontoglires</taxon>
        <taxon>Glires</taxon>
        <taxon>Rodentia</taxon>
        <taxon>Myomorpha</taxon>
        <taxon>Muroidea</taxon>
        <taxon>Cricetidae</taxon>
        <taxon>Arvicolinae</taxon>
        <taxon>Myodes</taxon>
    </lineage>
</organism>
<dbReference type="EMBL" id="JBBHLL010000055">
    <property type="protein sequence ID" value="KAK7823045.1"/>
    <property type="molecule type" value="Genomic_DNA"/>
</dbReference>